<dbReference type="Pfam" id="PF01498">
    <property type="entry name" value="HTH_Tnp_Tc3_2"/>
    <property type="match status" value="1"/>
</dbReference>
<dbReference type="GO" id="GO:0006313">
    <property type="term" value="P:DNA transposition"/>
    <property type="evidence" value="ECO:0007669"/>
    <property type="project" value="InterPro"/>
</dbReference>
<dbReference type="InterPro" id="IPR002492">
    <property type="entry name" value="Transposase_Tc1-like"/>
</dbReference>
<evidence type="ECO:0000313" key="4">
    <source>
        <dbReference type="EMBL" id="KAF3707609.1"/>
    </source>
</evidence>
<dbReference type="Pfam" id="PF25787">
    <property type="entry name" value="HTH_SB"/>
    <property type="match status" value="1"/>
</dbReference>
<feature type="domain" description="Transposase Tc1-like" evidence="2">
    <location>
        <begin position="70"/>
        <end position="130"/>
    </location>
</feature>
<evidence type="ECO:0000256" key="1">
    <source>
        <dbReference type="SAM" id="MobiDB-lite"/>
    </source>
</evidence>
<protein>
    <submittedName>
        <fullName evidence="4">Uncharacterized protein</fullName>
    </submittedName>
</protein>
<dbReference type="AlphaFoldDB" id="A0A6G1QZ67"/>
<dbReference type="InterPro" id="IPR057667">
    <property type="entry name" value="HTH_SB"/>
</dbReference>
<organism evidence="4 5">
    <name type="scientific">Channa argus</name>
    <name type="common">Northern snakehead</name>
    <name type="synonym">Ophicephalus argus</name>
    <dbReference type="NCBI Taxonomy" id="215402"/>
    <lineage>
        <taxon>Eukaryota</taxon>
        <taxon>Metazoa</taxon>
        <taxon>Chordata</taxon>
        <taxon>Craniata</taxon>
        <taxon>Vertebrata</taxon>
        <taxon>Euteleostomi</taxon>
        <taxon>Actinopterygii</taxon>
        <taxon>Neopterygii</taxon>
        <taxon>Teleostei</taxon>
        <taxon>Neoteleostei</taxon>
        <taxon>Acanthomorphata</taxon>
        <taxon>Anabantaria</taxon>
        <taxon>Anabantiformes</taxon>
        <taxon>Channoidei</taxon>
        <taxon>Channidae</taxon>
        <taxon>Channa</taxon>
    </lineage>
</organism>
<dbReference type="SUPFAM" id="SSF46689">
    <property type="entry name" value="Homeodomain-like"/>
    <property type="match status" value="1"/>
</dbReference>
<evidence type="ECO:0000259" key="2">
    <source>
        <dbReference type="Pfam" id="PF01498"/>
    </source>
</evidence>
<sequence>MGSGKELSEDLKIKLVNLHKSGEGYKNISKRLGIPVPTVKTIIQKWKKYGHTETLPRSGRPRKITARGTRKLARELQKNPKQTVGDLTKSLEATGIKVHISTVKRSLQKSGLFRRKARRKPLLTTKHEAAPLENITTDKSEPPTSMAEPASDSAEVTDSPAEVNESEGTLL</sequence>
<dbReference type="EMBL" id="CM015712">
    <property type="protein sequence ID" value="KAF3707609.1"/>
    <property type="molecule type" value="Genomic_DNA"/>
</dbReference>
<keyword evidence="5" id="KW-1185">Reference proteome</keyword>
<feature type="domain" description="Sleeping Beauty transposase HTH" evidence="3">
    <location>
        <begin position="1"/>
        <end position="53"/>
    </location>
</feature>
<accession>A0A6G1QZ67</accession>
<reference evidence="4 5" key="1">
    <citation type="submission" date="2019-02" db="EMBL/GenBank/DDBJ databases">
        <title>Opniocepnalus argus genome.</title>
        <authorList>
            <person name="Zhou C."/>
            <person name="Xiao S."/>
        </authorList>
    </citation>
    <scope>NUCLEOTIDE SEQUENCE [LARGE SCALE GENOMIC DNA]</scope>
    <source>
        <strain evidence="4">OARG1902GOOAL</strain>
        <tissue evidence="4">Muscle</tissue>
    </source>
</reference>
<dbReference type="Gene3D" id="1.10.10.10">
    <property type="entry name" value="Winged helix-like DNA-binding domain superfamily/Winged helix DNA-binding domain"/>
    <property type="match status" value="1"/>
</dbReference>
<dbReference type="GO" id="GO:0015074">
    <property type="term" value="P:DNA integration"/>
    <property type="evidence" value="ECO:0007669"/>
    <property type="project" value="InterPro"/>
</dbReference>
<dbReference type="PANTHER" id="PTHR46068">
    <property type="entry name" value="PROTEIN CBG27172"/>
    <property type="match status" value="1"/>
</dbReference>
<dbReference type="GO" id="GO:0003677">
    <property type="term" value="F:DNA binding"/>
    <property type="evidence" value="ECO:0007669"/>
    <property type="project" value="InterPro"/>
</dbReference>
<dbReference type="Proteomes" id="UP000503349">
    <property type="component" value="Chromosome 1"/>
</dbReference>
<name>A0A6G1QZ67_CHAAH</name>
<dbReference type="InterPro" id="IPR009057">
    <property type="entry name" value="Homeodomain-like_sf"/>
</dbReference>
<dbReference type="InterPro" id="IPR036388">
    <property type="entry name" value="WH-like_DNA-bd_sf"/>
</dbReference>
<feature type="region of interest" description="Disordered" evidence="1">
    <location>
        <begin position="116"/>
        <end position="171"/>
    </location>
</feature>
<proteinExistence type="predicted"/>
<evidence type="ECO:0000313" key="5">
    <source>
        <dbReference type="Proteomes" id="UP000503349"/>
    </source>
</evidence>
<gene>
    <name evidence="4" type="ORF">EXN66_Car000782</name>
</gene>
<dbReference type="PANTHER" id="PTHR46068:SF1">
    <property type="entry name" value="TRANSPOSASE IS30-LIKE HTH DOMAIN-CONTAINING PROTEIN"/>
    <property type="match status" value="1"/>
</dbReference>
<feature type="compositionally biased region" description="Basic and acidic residues" evidence="1">
    <location>
        <begin position="125"/>
        <end position="141"/>
    </location>
</feature>
<reference evidence="5" key="2">
    <citation type="submission" date="2019-02" db="EMBL/GenBank/DDBJ databases">
        <title>Opniocepnalus argus Var Kimnra genome.</title>
        <authorList>
            <person name="Zhou C."/>
            <person name="Xiao S."/>
        </authorList>
    </citation>
    <scope>NUCLEOTIDE SEQUENCE [LARGE SCALE GENOMIC DNA]</scope>
</reference>
<evidence type="ECO:0000259" key="3">
    <source>
        <dbReference type="Pfam" id="PF25787"/>
    </source>
</evidence>